<reference evidence="1" key="1">
    <citation type="journal article" date="2015" name="Nature">
        <title>Complex archaea that bridge the gap between prokaryotes and eukaryotes.</title>
        <authorList>
            <person name="Spang A."/>
            <person name="Saw J.H."/>
            <person name="Jorgensen S.L."/>
            <person name="Zaremba-Niedzwiedzka K."/>
            <person name="Martijn J."/>
            <person name="Lind A.E."/>
            <person name="van Eijk R."/>
            <person name="Schleper C."/>
            <person name="Guy L."/>
            <person name="Ettema T.J."/>
        </authorList>
    </citation>
    <scope>NUCLEOTIDE SEQUENCE</scope>
</reference>
<accession>A0A0F8WA98</accession>
<name>A0A0F8WA98_9ZZZZ</name>
<evidence type="ECO:0000313" key="1">
    <source>
        <dbReference type="EMBL" id="KKK53543.1"/>
    </source>
</evidence>
<dbReference type="EMBL" id="LAZR01066451">
    <property type="protein sequence ID" value="KKK53543.1"/>
    <property type="molecule type" value="Genomic_DNA"/>
</dbReference>
<comment type="caution">
    <text evidence="1">The sequence shown here is derived from an EMBL/GenBank/DDBJ whole genome shotgun (WGS) entry which is preliminary data.</text>
</comment>
<organism evidence="1">
    <name type="scientific">marine sediment metagenome</name>
    <dbReference type="NCBI Taxonomy" id="412755"/>
    <lineage>
        <taxon>unclassified sequences</taxon>
        <taxon>metagenomes</taxon>
        <taxon>ecological metagenomes</taxon>
    </lineage>
</organism>
<protein>
    <submittedName>
        <fullName evidence="1">Uncharacterized protein</fullName>
    </submittedName>
</protein>
<feature type="non-terminal residue" evidence="1">
    <location>
        <position position="30"/>
    </location>
</feature>
<gene>
    <name evidence="1" type="ORF">LCGC14_3093750</name>
</gene>
<proteinExistence type="predicted"/>
<sequence>MVNGETSFTRVNVERNNINVLHASNVLKIP</sequence>
<dbReference type="AlphaFoldDB" id="A0A0F8WA98"/>